<dbReference type="InterPro" id="IPR005119">
    <property type="entry name" value="LysR_subst-bd"/>
</dbReference>
<evidence type="ECO:0000256" key="3">
    <source>
        <dbReference type="ARBA" id="ARBA00023125"/>
    </source>
</evidence>
<proteinExistence type="inferred from homology"/>
<comment type="similarity">
    <text evidence="1">Belongs to the LysR transcriptional regulatory family.</text>
</comment>
<keyword evidence="2" id="KW-0805">Transcription regulation</keyword>
<evidence type="ECO:0000256" key="2">
    <source>
        <dbReference type="ARBA" id="ARBA00023015"/>
    </source>
</evidence>
<dbReference type="AlphaFoldDB" id="A0A5A9GH52"/>
<reference evidence="6 7" key="1">
    <citation type="submission" date="2019-08" db="EMBL/GenBank/DDBJ databases">
        <authorList>
            <person name="Grouzdev D."/>
            <person name="Tikhonova E."/>
            <person name="Kravchenko I."/>
        </authorList>
    </citation>
    <scope>NUCLEOTIDE SEQUENCE [LARGE SCALE GENOMIC DNA]</scope>
    <source>
        <strain evidence="6 7">59b</strain>
    </source>
</reference>
<dbReference type="Pfam" id="PF03466">
    <property type="entry name" value="LysR_substrate"/>
    <property type="match status" value="1"/>
</dbReference>
<dbReference type="Gene3D" id="1.10.10.10">
    <property type="entry name" value="Winged helix-like DNA-binding domain superfamily/Winged helix DNA-binding domain"/>
    <property type="match status" value="1"/>
</dbReference>
<dbReference type="PROSITE" id="PS50931">
    <property type="entry name" value="HTH_LYSR"/>
    <property type="match status" value="1"/>
</dbReference>
<dbReference type="GO" id="GO:0003700">
    <property type="term" value="F:DNA-binding transcription factor activity"/>
    <property type="evidence" value="ECO:0007669"/>
    <property type="project" value="InterPro"/>
</dbReference>
<dbReference type="PANTHER" id="PTHR30118">
    <property type="entry name" value="HTH-TYPE TRANSCRIPTIONAL REGULATOR LEUO-RELATED"/>
    <property type="match status" value="1"/>
</dbReference>
<gene>
    <name evidence="6" type="ORF">FZ942_24980</name>
</gene>
<keyword evidence="7" id="KW-1185">Reference proteome</keyword>
<accession>A0A5A9GH52</accession>
<dbReference type="EMBL" id="VTTN01000012">
    <property type="protein sequence ID" value="KAA0593195.1"/>
    <property type="molecule type" value="Genomic_DNA"/>
</dbReference>
<evidence type="ECO:0000313" key="7">
    <source>
        <dbReference type="Proteomes" id="UP000324927"/>
    </source>
</evidence>
<dbReference type="InterPro" id="IPR000847">
    <property type="entry name" value="LysR_HTH_N"/>
</dbReference>
<organism evidence="6 7">
    <name type="scientific">Azospirillum lipoferum</name>
    <dbReference type="NCBI Taxonomy" id="193"/>
    <lineage>
        <taxon>Bacteria</taxon>
        <taxon>Pseudomonadati</taxon>
        <taxon>Pseudomonadota</taxon>
        <taxon>Alphaproteobacteria</taxon>
        <taxon>Rhodospirillales</taxon>
        <taxon>Azospirillaceae</taxon>
        <taxon>Azospirillum</taxon>
    </lineage>
</organism>
<keyword evidence="3" id="KW-0238">DNA-binding</keyword>
<evidence type="ECO:0000256" key="4">
    <source>
        <dbReference type="ARBA" id="ARBA00023163"/>
    </source>
</evidence>
<protein>
    <submittedName>
        <fullName evidence="6">LysR family transcriptional regulator</fullName>
    </submittedName>
</protein>
<dbReference type="Gene3D" id="3.40.190.10">
    <property type="entry name" value="Periplasmic binding protein-like II"/>
    <property type="match status" value="2"/>
</dbReference>
<name>A0A5A9GH52_AZOLI</name>
<keyword evidence="4" id="KW-0804">Transcription</keyword>
<dbReference type="PRINTS" id="PR00039">
    <property type="entry name" value="HTHLYSR"/>
</dbReference>
<evidence type="ECO:0000256" key="1">
    <source>
        <dbReference type="ARBA" id="ARBA00009437"/>
    </source>
</evidence>
<dbReference type="Proteomes" id="UP000324927">
    <property type="component" value="Unassembled WGS sequence"/>
</dbReference>
<dbReference type="InterPro" id="IPR036388">
    <property type="entry name" value="WH-like_DNA-bd_sf"/>
</dbReference>
<evidence type="ECO:0000259" key="5">
    <source>
        <dbReference type="PROSITE" id="PS50931"/>
    </source>
</evidence>
<dbReference type="OrthoDB" id="9774011at2"/>
<dbReference type="InterPro" id="IPR050389">
    <property type="entry name" value="LysR-type_TF"/>
</dbReference>
<dbReference type="Pfam" id="PF00126">
    <property type="entry name" value="HTH_1"/>
    <property type="match status" value="1"/>
</dbReference>
<feature type="domain" description="HTH lysR-type" evidence="5">
    <location>
        <begin position="93"/>
        <end position="150"/>
    </location>
</feature>
<dbReference type="SUPFAM" id="SSF53850">
    <property type="entry name" value="Periplasmic binding protein-like II"/>
    <property type="match status" value="1"/>
</dbReference>
<dbReference type="GO" id="GO:0003677">
    <property type="term" value="F:DNA binding"/>
    <property type="evidence" value="ECO:0007669"/>
    <property type="project" value="UniProtKB-KW"/>
</dbReference>
<sequence length="393" mass="43749">MAVNVDDQRLAVPTHDRMVVLVGTAVTAVKAACHGHPRRSGCGPLRLAAARRGRNAFLRIEPIGETDCFFHDQLVNSNGSRPSQGKDVRFDGLDLNLLAVFDALIEESSVSGAARRLNMSQSAMSGSLARLRQFFGDDLLMQVGNKMMPTETGLELAGRVREVLTLVRATITTPIGFTPATVERQFRIVASDYVYDVMLAEILRNMRKVAPRLTFDLATPTAHHAECFQRGEVDLFITIDDYLFDDHPARFLFEDQLAVIAWNGAPARDGTLTMQEFLERPCVDICFGPGRAPAFVQRLIGGTDLKVNVEVRVDNFNSVVASVIETDRIALLNRLHAFHFSRLYPLAVYPLPMPAPRIRENVQWHSKRRSDAGVQWLKDRIVEGVHRHTAAAP</sequence>
<comment type="caution">
    <text evidence="6">The sequence shown here is derived from an EMBL/GenBank/DDBJ whole genome shotgun (WGS) entry which is preliminary data.</text>
</comment>
<evidence type="ECO:0000313" key="6">
    <source>
        <dbReference type="EMBL" id="KAA0593195.1"/>
    </source>
</evidence>
<dbReference type="InterPro" id="IPR036390">
    <property type="entry name" value="WH_DNA-bd_sf"/>
</dbReference>
<dbReference type="SUPFAM" id="SSF46785">
    <property type="entry name" value="Winged helix' DNA-binding domain"/>
    <property type="match status" value="1"/>
</dbReference>
<dbReference type="PANTHER" id="PTHR30118:SF6">
    <property type="entry name" value="HTH-TYPE TRANSCRIPTIONAL REGULATOR LEUO"/>
    <property type="match status" value="1"/>
</dbReference>